<feature type="transmembrane region" description="Helical" evidence="9">
    <location>
        <begin position="20"/>
        <end position="40"/>
    </location>
</feature>
<name>A0ABU3ZJ97_9GAMM</name>
<organism evidence="11 12">
    <name type="scientific">Photobacterium rosenbergii</name>
    <dbReference type="NCBI Taxonomy" id="294936"/>
    <lineage>
        <taxon>Bacteria</taxon>
        <taxon>Pseudomonadati</taxon>
        <taxon>Pseudomonadota</taxon>
        <taxon>Gammaproteobacteria</taxon>
        <taxon>Vibrionales</taxon>
        <taxon>Vibrionaceae</taxon>
        <taxon>Photobacterium</taxon>
    </lineage>
</organism>
<dbReference type="InterPro" id="IPR055348">
    <property type="entry name" value="DctQ"/>
</dbReference>
<comment type="similarity">
    <text evidence="8 9">Belongs to the TRAP transporter small permease family.</text>
</comment>
<evidence type="ECO:0000256" key="4">
    <source>
        <dbReference type="ARBA" id="ARBA00022519"/>
    </source>
</evidence>
<keyword evidence="4 9" id="KW-0997">Cell inner membrane</keyword>
<feature type="transmembrane region" description="Helical" evidence="9">
    <location>
        <begin position="132"/>
        <end position="150"/>
    </location>
</feature>
<evidence type="ECO:0000313" key="12">
    <source>
        <dbReference type="Proteomes" id="UP001186452"/>
    </source>
</evidence>
<evidence type="ECO:0000256" key="2">
    <source>
        <dbReference type="ARBA" id="ARBA00022448"/>
    </source>
</evidence>
<evidence type="ECO:0000256" key="1">
    <source>
        <dbReference type="ARBA" id="ARBA00004429"/>
    </source>
</evidence>
<dbReference type="Pfam" id="PF04290">
    <property type="entry name" value="DctQ"/>
    <property type="match status" value="1"/>
</dbReference>
<accession>A0ABU3ZJ97</accession>
<evidence type="ECO:0000256" key="5">
    <source>
        <dbReference type="ARBA" id="ARBA00022692"/>
    </source>
</evidence>
<keyword evidence="2 9" id="KW-0813">Transport</keyword>
<keyword evidence="6 9" id="KW-1133">Transmembrane helix</keyword>
<dbReference type="Proteomes" id="UP001186452">
    <property type="component" value="Unassembled WGS sequence"/>
</dbReference>
<evidence type="ECO:0000256" key="7">
    <source>
        <dbReference type="ARBA" id="ARBA00023136"/>
    </source>
</evidence>
<comment type="function">
    <text evidence="9">Part of the tripartite ATP-independent periplasmic (TRAP) transport system.</text>
</comment>
<keyword evidence="5 9" id="KW-0812">Transmembrane</keyword>
<evidence type="ECO:0000256" key="8">
    <source>
        <dbReference type="ARBA" id="ARBA00038436"/>
    </source>
</evidence>
<feature type="transmembrane region" description="Helical" evidence="9">
    <location>
        <begin position="52"/>
        <end position="71"/>
    </location>
</feature>
<dbReference type="RefSeq" id="WP_317522863.1">
    <property type="nucleotide sequence ID" value="NZ_JAWJZI010000005.1"/>
</dbReference>
<evidence type="ECO:0000256" key="6">
    <source>
        <dbReference type="ARBA" id="ARBA00022989"/>
    </source>
</evidence>
<dbReference type="EMBL" id="JAWJZI010000005">
    <property type="protein sequence ID" value="MDV5170082.1"/>
    <property type="molecule type" value="Genomic_DNA"/>
</dbReference>
<dbReference type="PANTHER" id="PTHR35011:SF2">
    <property type="entry name" value="2,3-DIKETO-L-GULONATE TRAP TRANSPORTER SMALL PERMEASE PROTEIN YIAM"/>
    <property type="match status" value="1"/>
</dbReference>
<dbReference type="InterPro" id="IPR007387">
    <property type="entry name" value="TRAP_DctQ"/>
</dbReference>
<gene>
    <name evidence="11" type="ORF">R2X38_13850</name>
</gene>
<feature type="transmembrane region" description="Helical" evidence="9">
    <location>
        <begin position="92"/>
        <end position="112"/>
    </location>
</feature>
<keyword evidence="7 9" id="KW-0472">Membrane</keyword>
<feature type="domain" description="Tripartite ATP-independent periplasmic transporters DctQ component" evidence="10">
    <location>
        <begin position="27"/>
        <end position="154"/>
    </location>
</feature>
<comment type="subcellular location">
    <subcellularLocation>
        <location evidence="1 9">Cell inner membrane</location>
        <topology evidence="1 9">Multi-pass membrane protein</topology>
    </subcellularLocation>
</comment>
<evidence type="ECO:0000313" key="11">
    <source>
        <dbReference type="EMBL" id="MDV5170082.1"/>
    </source>
</evidence>
<comment type="subunit">
    <text evidence="9">The complex comprises the extracytoplasmic solute receptor protein and the two transmembrane proteins.</text>
</comment>
<keyword evidence="3" id="KW-1003">Cell membrane</keyword>
<evidence type="ECO:0000256" key="9">
    <source>
        <dbReference type="RuleBase" id="RU369079"/>
    </source>
</evidence>
<proteinExistence type="inferred from homology"/>
<keyword evidence="12" id="KW-1185">Reference proteome</keyword>
<evidence type="ECO:0000256" key="3">
    <source>
        <dbReference type="ARBA" id="ARBA00022475"/>
    </source>
</evidence>
<protein>
    <recommendedName>
        <fullName evidence="9">TRAP transporter small permease protein</fullName>
    </recommendedName>
</protein>
<comment type="caution">
    <text evidence="11">The sequence shown here is derived from an EMBL/GenBank/DDBJ whole genome shotgun (WGS) entry which is preliminary data.</text>
</comment>
<evidence type="ECO:0000259" key="10">
    <source>
        <dbReference type="Pfam" id="PF04290"/>
    </source>
</evidence>
<dbReference type="PANTHER" id="PTHR35011">
    <property type="entry name" value="2,3-DIKETO-L-GULONATE TRAP TRANSPORTER SMALL PERMEASE PROTEIN YIAM"/>
    <property type="match status" value="1"/>
</dbReference>
<sequence length="202" mass="23966">MSVIHTIKKHLNNIEEYTCCLLLALFVLLLFTQILLRQFFQYSIPWGDEVATYMFVWFAYLGAVVAAKMSAHNRVSFHFKFFPPIVKTVCETIADLLWVIFNGYFVYLSYDFVFNKMNLFWKSQTTGIPMKYFYMILPIAFTLMTIRILWNNYERLFKGVEAVDPDTKEIKKIQKLQTQNQQVQNHQHQVQKQDYQVQKTAG</sequence>
<reference evidence="11 12" key="1">
    <citation type="submission" date="2023-10" db="EMBL/GenBank/DDBJ databases">
        <title>Marine bacteria isolated from horseshoe crab.</title>
        <authorList>
            <person name="Cheng T.H."/>
        </authorList>
    </citation>
    <scope>NUCLEOTIDE SEQUENCE [LARGE SCALE GENOMIC DNA]</scope>
    <source>
        <strain evidence="11 12">HSC6</strain>
    </source>
</reference>